<dbReference type="InterPro" id="IPR055414">
    <property type="entry name" value="LRR_R13L4/SHOC2-like"/>
</dbReference>
<evidence type="ECO:0000256" key="14">
    <source>
        <dbReference type="ARBA" id="ARBA00023136"/>
    </source>
</evidence>
<dbReference type="InterPro" id="IPR032675">
    <property type="entry name" value="LRR_dom_sf"/>
</dbReference>
<dbReference type="SUPFAM" id="SSF52058">
    <property type="entry name" value="L domain-like"/>
    <property type="match status" value="1"/>
</dbReference>
<dbReference type="EC" id="2.7.11.1" evidence="2"/>
<dbReference type="Gene3D" id="2.60.120.430">
    <property type="entry name" value="Galactose-binding lectin"/>
    <property type="match status" value="1"/>
</dbReference>
<keyword evidence="3" id="KW-0723">Serine/threonine-protein kinase</keyword>
<evidence type="ECO:0000256" key="9">
    <source>
        <dbReference type="ARBA" id="ARBA00022737"/>
    </source>
</evidence>
<dbReference type="GO" id="GO:0004674">
    <property type="term" value="F:protein serine/threonine kinase activity"/>
    <property type="evidence" value="ECO:0007669"/>
    <property type="project" value="UniProtKB-KW"/>
</dbReference>
<keyword evidence="6" id="KW-0808">Transferase</keyword>
<dbReference type="FunFam" id="3.80.10.10:FF:000433">
    <property type="entry name" value="Putative LRR receptor-like serine/threonine-protein kinase isoform A"/>
    <property type="match status" value="1"/>
</dbReference>
<dbReference type="PROSITE" id="PS00108">
    <property type="entry name" value="PROTEIN_KINASE_ST"/>
    <property type="match status" value="1"/>
</dbReference>
<evidence type="ECO:0000313" key="21">
    <source>
        <dbReference type="EMBL" id="KAJ7947194.1"/>
    </source>
</evidence>
<gene>
    <name evidence="21" type="ORF">O6P43_032033</name>
</gene>
<dbReference type="InterPro" id="IPR008271">
    <property type="entry name" value="Ser/Thr_kinase_AS"/>
</dbReference>
<evidence type="ECO:0000256" key="7">
    <source>
        <dbReference type="ARBA" id="ARBA00022692"/>
    </source>
</evidence>
<dbReference type="PROSITE" id="PS50011">
    <property type="entry name" value="PROTEIN_KINASE_DOM"/>
    <property type="match status" value="1"/>
</dbReference>
<protein>
    <recommendedName>
        <fullName evidence="2">non-specific serine/threonine protein kinase</fullName>
        <ecNumber evidence="2">2.7.11.1</ecNumber>
    </recommendedName>
</protein>
<feature type="transmembrane region" description="Helical" evidence="19">
    <location>
        <begin position="618"/>
        <end position="643"/>
    </location>
</feature>
<sequence length="1023" mass="114378">MMLLPLNMLRLRYELPLLIVLVLSCTRVWISAEARLAQDEVDALQQITKTMGSIYWNFNADTCEVGMVGMTTEPPKRSVAQINCSRQFENNTSHVVEMVIKGFSLPGVLPPELVNLPYLRHIDFAYNYLNGSIPVAWASMQLKFISVLGNRLLGEIPKELGNFSSLTYLSLEANQFYGMVPPELGKLVNLEILMLSSNQLNGTLPADLAGLKNLTDFRLNDNSFSGTIPDFIQNWKQLERLEMHASGLEGPIPSSISVLEKLTQLRISDINGRSQTFPVLKHMTSLTRIVLRNCNISGEIPDYIWSMNSLLILDLSFNQLTGEIPTSIPTATLKFIFLSRNLLSGPVPDSILKKGTNVDLSYNNFSLQSPEQPACQQQNDLYLNLFQSSSMVNNLTTRGVIPCMQDIKCPQYWHSLYVNCGGGDLKIKSNRGDIIYKGDAQVDGGAAKLYLDNTNWGFSSSGDFLDDNDIQNTRYIATLQSPNVTELYATARLSPLSLTYYRYCMENGSYTVSLHFAEIQFTNDATYTNLGRRLFDIYIQDKLMEKDFNIDEEALGALVPIIKPYNVSVSDNILKIRFNWAGKGTTRIPVRGVYGPLISAISVDPNFRPHLEDEGKRIAPIIAGVVGSTLVLLAIGGLCWRYYLRRKTRRKEIDKSDIQTVCFTLRQIKTATNNFSSAYKIGEGGFGPVYKGWLPDGTEIAVKQLSAKSTQGNREFLNEIGTISCLQHPNLVKLYGCCIEGDQLLLVYEYMENNSLAGALFGPEYRHLKLDWPRRLKICVGIAKGLAFLHEESRLKIVHRDIKGTNILLDRDLNPRISDFGLAKLDKEEKTHISTRIAGTIGYMAPEYALWGHLTYKADVYSFGVVALELVSGKHNLTNGSQDKFSCLLDWACHLQQVGKLIELVDEKLGSEVNKVEAERMIKVALLCTYPSAAVRPIMSEVVSMLEGKTSIPDIVPEANTYSQDVRFCAIRDHHKQKMQSTQSSGGSQTLYSTSIKSCSDSCSSSFTDIYNINQDSGYSREN</sequence>
<dbReference type="InterPro" id="IPR000719">
    <property type="entry name" value="Prot_kinase_dom"/>
</dbReference>
<dbReference type="EMBL" id="JARAOO010000013">
    <property type="protein sequence ID" value="KAJ7947194.1"/>
    <property type="molecule type" value="Genomic_DNA"/>
</dbReference>
<comment type="subcellular location">
    <subcellularLocation>
        <location evidence="1">Membrane</location>
        <topology evidence="1">Single-pass type I membrane protein</topology>
    </subcellularLocation>
</comment>
<name>A0AAD7KWJ2_QUISA</name>
<evidence type="ECO:0000256" key="13">
    <source>
        <dbReference type="ARBA" id="ARBA00022989"/>
    </source>
</evidence>
<evidence type="ECO:0000256" key="17">
    <source>
        <dbReference type="ARBA" id="ARBA00047899"/>
    </source>
</evidence>
<dbReference type="InterPro" id="IPR001245">
    <property type="entry name" value="Ser-Thr/Tyr_kinase_cat_dom"/>
</dbReference>
<evidence type="ECO:0000256" key="6">
    <source>
        <dbReference type="ARBA" id="ARBA00022679"/>
    </source>
</evidence>
<accession>A0AAD7KWJ2</accession>
<dbReference type="CDD" id="cd14066">
    <property type="entry name" value="STKc_IRAK"/>
    <property type="match status" value="1"/>
</dbReference>
<keyword evidence="8" id="KW-0732">Signal</keyword>
<dbReference type="InterPro" id="IPR011009">
    <property type="entry name" value="Kinase-like_dom_sf"/>
</dbReference>
<evidence type="ECO:0000256" key="2">
    <source>
        <dbReference type="ARBA" id="ARBA00012513"/>
    </source>
</evidence>
<comment type="caution">
    <text evidence="21">The sequence shown here is derived from an EMBL/GenBank/DDBJ whole genome shotgun (WGS) entry which is preliminary data.</text>
</comment>
<dbReference type="GO" id="GO:0016020">
    <property type="term" value="C:membrane"/>
    <property type="evidence" value="ECO:0007669"/>
    <property type="project" value="UniProtKB-SubCell"/>
</dbReference>
<evidence type="ECO:0000256" key="18">
    <source>
        <dbReference type="ARBA" id="ARBA00048679"/>
    </source>
</evidence>
<dbReference type="InterPro" id="IPR001611">
    <property type="entry name" value="Leu-rich_rpt"/>
</dbReference>
<dbReference type="GO" id="GO:0005524">
    <property type="term" value="F:ATP binding"/>
    <property type="evidence" value="ECO:0007669"/>
    <property type="project" value="UniProtKB-KW"/>
</dbReference>
<keyword evidence="7 19" id="KW-0812">Transmembrane</keyword>
<keyword evidence="12" id="KW-0067">ATP-binding</keyword>
<keyword evidence="13 19" id="KW-1133">Transmembrane helix</keyword>
<dbReference type="SUPFAM" id="SSF56112">
    <property type="entry name" value="Protein kinase-like (PK-like)"/>
    <property type="match status" value="1"/>
</dbReference>
<dbReference type="Pfam" id="PF07714">
    <property type="entry name" value="PK_Tyr_Ser-Thr"/>
    <property type="match status" value="1"/>
</dbReference>
<evidence type="ECO:0000313" key="22">
    <source>
        <dbReference type="Proteomes" id="UP001163823"/>
    </source>
</evidence>
<evidence type="ECO:0000256" key="12">
    <source>
        <dbReference type="ARBA" id="ARBA00022840"/>
    </source>
</evidence>
<keyword evidence="14 19" id="KW-0472">Membrane</keyword>
<dbReference type="Pfam" id="PF11721">
    <property type="entry name" value="Malectin"/>
    <property type="match status" value="1"/>
</dbReference>
<keyword evidence="22" id="KW-1185">Reference proteome</keyword>
<comment type="catalytic activity">
    <reaction evidence="17">
        <text>L-threonyl-[protein] + ATP = O-phospho-L-threonyl-[protein] + ADP + H(+)</text>
        <dbReference type="Rhea" id="RHEA:46608"/>
        <dbReference type="Rhea" id="RHEA-COMP:11060"/>
        <dbReference type="Rhea" id="RHEA-COMP:11605"/>
        <dbReference type="ChEBI" id="CHEBI:15378"/>
        <dbReference type="ChEBI" id="CHEBI:30013"/>
        <dbReference type="ChEBI" id="CHEBI:30616"/>
        <dbReference type="ChEBI" id="CHEBI:61977"/>
        <dbReference type="ChEBI" id="CHEBI:456216"/>
        <dbReference type="EC" id="2.7.11.1"/>
    </reaction>
</comment>
<evidence type="ECO:0000256" key="5">
    <source>
        <dbReference type="ARBA" id="ARBA00022614"/>
    </source>
</evidence>
<keyword evidence="5" id="KW-0433">Leucine-rich repeat</keyword>
<dbReference type="Proteomes" id="UP001163823">
    <property type="component" value="Chromosome 13"/>
</dbReference>
<keyword evidence="4" id="KW-0597">Phosphoprotein</keyword>
<evidence type="ECO:0000259" key="20">
    <source>
        <dbReference type="PROSITE" id="PS50011"/>
    </source>
</evidence>
<proteinExistence type="predicted"/>
<evidence type="ECO:0000256" key="11">
    <source>
        <dbReference type="ARBA" id="ARBA00022777"/>
    </source>
</evidence>
<dbReference type="KEGG" id="qsa:O6P43_032033"/>
<dbReference type="Gene3D" id="1.10.510.10">
    <property type="entry name" value="Transferase(Phosphotransferase) domain 1"/>
    <property type="match status" value="1"/>
</dbReference>
<evidence type="ECO:0000256" key="8">
    <source>
        <dbReference type="ARBA" id="ARBA00022729"/>
    </source>
</evidence>
<keyword evidence="15" id="KW-0675">Receptor</keyword>
<dbReference type="FunFam" id="3.30.200.20:FF:000217">
    <property type="entry name" value="probable LRR receptor-like serine/threonine-protein kinase At1g53430"/>
    <property type="match status" value="1"/>
</dbReference>
<comment type="catalytic activity">
    <reaction evidence="18">
        <text>L-seryl-[protein] + ATP = O-phospho-L-seryl-[protein] + ADP + H(+)</text>
        <dbReference type="Rhea" id="RHEA:17989"/>
        <dbReference type="Rhea" id="RHEA-COMP:9863"/>
        <dbReference type="Rhea" id="RHEA-COMP:11604"/>
        <dbReference type="ChEBI" id="CHEBI:15378"/>
        <dbReference type="ChEBI" id="CHEBI:29999"/>
        <dbReference type="ChEBI" id="CHEBI:30616"/>
        <dbReference type="ChEBI" id="CHEBI:83421"/>
        <dbReference type="ChEBI" id="CHEBI:456216"/>
        <dbReference type="EC" id="2.7.11.1"/>
    </reaction>
</comment>
<feature type="domain" description="Protein kinase" evidence="20">
    <location>
        <begin position="675"/>
        <end position="952"/>
    </location>
</feature>
<keyword evidence="16" id="KW-0325">Glycoprotein</keyword>
<reference evidence="21" key="1">
    <citation type="journal article" date="2023" name="Science">
        <title>Elucidation of the pathway for biosynthesis of saponin adjuvants from the soapbark tree.</title>
        <authorList>
            <person name="Reed J."/>
            <person name="Orme A."/>
            <person name="El-Demerdash A."/>
            <person name="Owen C."/>
            <person name="Martin L.B.B."/>
            <person name="Misra R.C."/>
            <person name="Kikuchi S."/>
            <person name="Rejzek M."/>
            <person name="Martin A.C."/>
            <person name="Harkess A."/>
            <person name="Leebens-Mack J."/>
            <person name="Louveau T."/>
            <person name="Stephenson M.J."/>
            <person name="Osbourn A."/>
        </authorList>
    </citation>
    <scope>NUCLEOTIDE SEQUENCE</scope>
    <source>
        <strain evidence="21">S10</strain>
    </source>
</reference>
<evidence type="ECO:0000256" key="1">
    <source>
        <dbReference type="ARBA" id="ARBA00004479"/>
    </source>
</evidence>
<evidence type="ECO:0000256" key="10">
    <source>
        <dbReference type="ARBA" id="ARBA00022741"/>
    </source>
</evidence>
<dbReference type="Pfam" id="PF23598">
    <property type="entry name" value="LRR_14"/>
    <property type="match status" value="1"/>
</dbReference>
<dbReference type="Pfam" id="PF00560">
    <property type="entry name" value="LRR_1"/>
    <property type="match status" value="2"/>
</dbReference>
<dbReference type="FunFam" id="2.60.120.430:FF:000004">
    <property type="entry name" value="Putative leucine-rich repeat receptor-like serine/threonine-protein kinase"/>
    <property type="match status" value="1"/>
</dbReference>
<keyword evidence="9" id="KW-0677">Repeat</keyword>
<evidence type="ECO:0000256" key="19">
    <source>
        <dbReference type="SAM" id="Phobius"/>
    </source>
</evidence>
<organism evidence="21 22">
    <name type="scientific">Quillaja saponaria</name>
    <name type="common">Soap bark tree</name>
    <dbReference type="NCBI Taxonomy" id="32244"/>
    <lineage>
        <taxon>Eukaryota</taxon>
        <taxon>Viridiplantae</taxon>
        <taxon>Streptophyta</taxon>
        <taxon>Embryophyta</taxon>
        <taxon>Tracheophyta</taxon>
        <taxon>Spermatophyta</taxon>
        <taxon>Magnoliopsida</taxon>
        <taxon>eudicotyledons</taxon>
        <taxon>Gunneridae</taxon>
        <taxon>Pentapetalae</taxon>
        <taxon>rosids</taxon>
        <taxon>fabids</taxon>
        <taxon>Fabales</taxon>
        <taxon>Quillajaceae</taxon>
        <taxon>Quillaja</taxon>
    </lineage>
</organism>
<dbReference type="InterPro" id="IPR021720">
    <property type="entry name" value="Malectin_dom"/>
</dbReference>
<keyword evidence="11 21" id="KW-0418">Kinase</keyword>
<dbReference type="FunFam" id="1.10.510.10:FF:000044">
    <property type="entry name" value="Putative LRR receptor-like serine/threonine-protein kinase"/>
    <property type="match status" value="1"/>
</dbReference>
<evidence type="ECO:0000256" key="3">
    <source>
        <dbReference type="ARBA" id="ARBA00022527"/>
    </source>
</evidence>
<keyword evidence="10" id="KW-0547">Nucleotide-binding</keyword>
<dbReference type="PANTHER" id="PTHR48006:SF56">
    <property type="entry name" value="PROTEIN KINASE DOMAIN-CONTAINING PROTEIN"/>
    <property type="match status" value="1"/>
</dbReference>
<evidence type="ECO:0000256" key="16">
    <source>
        <dbReference type="ARBA" id="ARBA00023180"/>
    </source>
</evidence>
<dbReference type="Gene3D" id="3.80.10.10">
    <property type="entry name" value="Ribonuclease Inhibitor"/>
    <property type="match status" value="3"/>
</dbReference>
<evidence type="ECO:0000256" key="15">
    <source>
        <dbReference type="ARBA" id="ARBA00023170"/>
    </source>
</evidence>
<dbReference type="Gene3D" id="3.30.200.20">
    <property type="entry name" value="Phosphorylase Kinase, domain 1"/>
    <property type="match status" value="1"/>
</dbReference>
<evidence type="ECO:0000256" key="4">
    <source>
        <dbReference type="ARBA" id="ARBA00022553"/>
    </source>
</evidence>
<dbReference type="AlphaFoldDB" id="A0AAD7KWJ2"/>
<dbReference type="SMART" id="SM00220">
    <property type="entry name" value="S_TKc"/>
    <property type="match status" value="1"/>
</dbReference>
<dbReference type="PANTHER" id="PTHR48006">
    <property type="entry name" value="LEUCINE-RICH REPEAT-CONTAINING PROTEIN DDB_G0281931-RELATED"/>
    <property type="match status" value="1"/>
</dbReference>
<dbReference type="InterPro" id="IPR051824">
    <property type="entry name" value="LRR_Rcpt-Like_S/T_Kinase"/>
</dbReference>
<dbReference type="FunFam" id="3.80.10.10:FF:000452">
    <property type="entry name" value="Probable LRR receptor-like serine/threonine-protein kinase RFK1"/>
    <property type="match status" value="1"/>
</dbReference>